<dbReference type="GO" id="GO:0009086">
    <property type="term" value="P:methionine biosynthetic process"/>
    <property type="evidence" value="ECO:0007669"/>
    <property type="project" value="UniProtKB-KW"/>
</dbReference>
<dbReference type="EMBL" id="PFOH01000006">
    <property type="protein sequence ID" value="PIZ70098.1"/>
    <property type="molecule type" value="Genomic_DNA"/>
</dbReference>
<dbReference type="GO" id="GO:0004488">
    <property type="term" value="F:methylenetetrahydrofolate dehydrogenase (NADP+) activity"/>
    <property type="evidence" value="ECO:0007669"/>
    <property type="project" value="InterPro"/>
</dbReference>
<comment type="caution">
    <text evidence="13">The sequence shown here is derived from an EMBL/GenBank/DDBJ whole genome shotgun (WGS) entry which is preliminary data.</text>
</comment>
<feature type="domain" description="Tetrahydrofolate dehydrogenase/cyclohydrolase NAD(P)-binding" evidence="12">
    <location>
        <begin position="129"/>
        <end position="263"/>
    </location>
</feature>
<evidence type="ECO:0000256" key="1">
    <source>
        <dbReference type="ARBA" id="ARBA00004777"/>
    </source>
</evidence>
<keyword evidence="8" id="KW-0028">Amino-acid biosynthesis</keyword>
<keyword evidence="6" id="KW-0521">NADP</keyword>
<dbReference type="GO" id="GO:0035999">
    <property type="term" value="P:tetrahydrofolate interconversion"/>
    <property type="evidence" value="ECO:0007669"/>
    <property type="project" value="TreeGrafter"/>
</dbReference>
<feature type="domain" description="Tetrahydrofolate dehydrogenase/cyclohydrolase catalytic" evidence="11">
    <location>
        <begin position="4"/>
        <end position="115"/>
    </location>
</feature>
<evidence type="ECO:0000256" key="8">
    <source>
        <dbReference type="ARBA" id="ARBA00023102"/>
    </source>
</evidence>
<dbReference type="Pfam" id="PF02882">
    <property type="entry name" value="THF_DHG_CYH_C"/>
    <property type="match status" value="1"/>
</dbReference>
<gene>
    <name evidence="13" type="ORF">COY10_00380</name>
</gene>
<organism evidence="13 14">
    <name type="scientific">Candidatus Portnoybacteria bacterium CG_4_10_14_0_2_um_filter_43_36</name>
    <dbReference type="NCBI Taxonomy" id="1974798"/>
    <lineage>
        <taxon>Bacteria</taxon>
        <taxon>Candidatus Portnoyibacteriota</taxon>
    </lineage>
</organism>
<keyword evidence="3" id="KW-0554">One-carbon metabolism</keyword>
<evidence type="ECO:0000256" key="7">
    <source>
        <dbReference type="ARBA" id="ARBA00023002"/>
    </source>
</evidence>
<dbReference type="InterPro" id="IPR020630">
    <property type="entry name" value="THF_DH/CycHdrlase_cat_dom"/>
</dbReference>
<dbReference type="AlphaFoldDB" id="A0A2M7UFU6"/>
<dbReference type="SUPFAM" id="SSF53223">
    <property type="entry name" value="Aminoacid dehydrogenase-like, N-terminal domain"/>
    <property type="match status" value="1"/>
</dbReference>
<reference evidence="14" key="1">
    <citation type="submission" date="2017-09" db="EMBL/GenBank/DDBJ databases">
        <title>Depth-based differentiation of microbial function through sediment-hosted aquifers and enrichment of novel symbionts in the deep terrestrial subsurface.</title>
        <authorList>
            <person name="Probst A.J."/>
            <person name="Ladd B."/>
            <person name="Jarett J.K."/>
            <person name="Geller-Mcgrath D.E."/>
            <person name="Sieber C.M.K."/>
            <person name="Emerson J.B."/>
            <person name="Anantharaman K."/>
            <person name="Thomas B.C."/>
            <person name="Malmstrom R."/>
            <person name="Stieglmeier M."/>
            <person name="Klingl A."/>
            <person name="Woyke T."/>
            <person name="Ryan C.M."/>
            <person name="Banfield J.F."/>
        </authorList>
    </citation>
    <scope>NUCLEOTIDE SEQUENCE [LARGE SCALE GENOMIC DNA]</scope>
</reference>
<keyword evidence="7" id="KW-0560">Oxidoreductase</keyword>
<evidence type="ECO:0000256" key="4">
    <source>
        <dbReference type="ARBA" id="ARBA00022755"/>
    </source>
</evidence>
<evidence type="ECO:0000313" key="14">
    <source>
        <dbReference type="Proteomes" id="UP000231688"/>
    </source>
</evidence>
<sequence length="266" mass="28643">MKIIDGRKRADEILAGLKKEIKDKNLRPGLGIILVGAEPSSCLYVKVKETAAKKIGVRVRKQILSGRAPESEILEVIESFNRDAQIDGILVQLPLPKEIPTDKIIRSIEPNKDVDGFLPESRFDSPFIAAIWQALKVSGENLKGKKILALVKSDIFGQRLTGFLSRKGLCCDYTICQKPQDCPAALKIADIVITALGQPGFINAAMVNDGAVLIDGGTTRQGDKTIGDIDAESVSRKAKWLAPSPGGVGPITVALLLRNVVLACPL</sequence>
<dbReference type="GO" id="GO:0006164">
    <property type="term" value="P:purine nucleotide biosynthetic process"/>
    <property type="evidence" value="ECO:0007669"/>
    <property type="project" value="UniProtKB-KW"/>
</dbReference>
<dbReference type="GO" id="GO:0004477">
    <property type="term" value="F:methenyltetrahydrofolate cyclohydrolase activity"/>
    <property type="evidence" value="ECO:0007669"/>
    <property type="project" value="TreeGrafter"/>
</dbReference>
<dbReference type="HAMAP" id="MF_01576">
    <property type="entry name" value="THF_DHG_CYH"/>
    <property type="match status" value="1"/>
</dbReference>
<evidence type="ECO:0000256" key="10">
    <source>
        <dbReference type="ARBA" id="ARBA00023268"/>
    </source>
</evidence>
<keyword evidence="9" id="KW-0486">Methionine biosynthesis</keyword>
<dbReference type="InterPro" id="IPR020631">
    <property type="entry name" value="THF_DH/CycHdrlase_NAD-bd_dom"/>
</dbReference>
<accession>A0A2M7UFU6</accession>
<dbReference type="Pfam" id="PF00763">
    <property type="entry name" value="THF_DHG_CYH"/>
    <property type="match status" value="1"/>
</dbReference>
<keyword evidence="5 13" id="KW-0378">Hydrolase</keyword>
<dbReference type="GO" id="GO:0000105">
    <property type="term" value="P:L-histidine biosynthetic process"/>
    <property type="evidence" value="ECO:0007669"/>
    <property type="project" value="UniProtKB-KW"/>
</dbReference>
<evidence type="ECO:0000256" key="9">
    <source>
        <dbReference type="ARBA" id="ARBA00023167"/>
    </source>
</evidence>
<dbReference type="GO" id="GO:0005829">
    <property type="term" value="C:cytosol"/>
    <property type="evidence" value="ECO:0007669"/>
    <property type="project" value="TreeGrafter"/>
</dbReference>
<dbReference type="InterPro" id="IPR036291">
    <property type="entry name" value="NAD(P)-bd_dom_sf"/>
</dbReference>
<evidence type="ECO:0000256" key="5">
    <source>
        <dbReference type="ARBA" id="ARBA00022801"/>
    </source>
</evidence>
<dbReference type="Gene3D" id="3.40.50.10860">
    <property type="entry name" value="Leucine Dehydrogenase, chain A, domain 1"/>
    <property type="match status" value="1"/>
</dbReference>
<dbReference type="InterPro" id="IPR020867">
    <property type="entry name" value="THF_DH/CycHdrlase_CS"/>
</dbReference>
<dbReference type="PANTHER" id="PTHR48099:SF5">
    <property type="entry name" value="C-1-TETRAHYDROFOLATE SYNTHASE, CYTOPLASMIC"/>
    <property type="match status" value="1"/>
</dbReference>
<evidence type="ECO:0000256" key="3">
    <source>
        <dbReference type="ARBA" id="ARBA00022563"/>
    </source>
</evidence>
<dbReference type="SUPFAM" id="SSF51735">
    <property type="entry name" value="NAD(P)-binding Rossmann-fold domains"/>
    <property type="match status" value="1"/>
</dbReference>
<comment type="pathway">
    <text evidence="1">One-carbon metabolism; tetrahydrofolate interconversion.</text>
</comment>
<evidence type="ECO:0000313" key="13">
    <source>
        <dbReference type="EMBL" id="PIZ70098.1"/>
    </source>
</evidence>
<keyword evidence="8" id="KW-0368">Histidine biosynthesis</keyword>
<comment type="subunit">
    <text evidence="2">Homodimer.</text>
</comment>
<keyword evidence="10" id="KW-0511">Multifunctional enzyme</keyword>
<dbReference type="Proteomes" id="UP000231688">
    <property type="component" value="Unassembled WGS sequence"/>
</dbReference>
<proteinExistence type="inferred from homology"/>
<feature type="non-terminal residue" evidence="13">
    <location>
        <position position="266"/>
    </location>
</feature>
<name>A0A2M7UFU6_9BACT</name>
<dbReference type="PROSITE" id="PS00767">
    <property type="entry name" value="THF_DHG_CYH_2"/>
    <property type="match status" value="1"/>
</dbReference>
<dbReference type="PANTHER" id="PTHR48099">
    <property type="entry name" value="C-1-TETRAHYDROFOLATE SYNTHASE, CYTOPLASMIC-RELATED"/>
    <property type="match status" value="1"/>
</dbReference>
<evidence type="ECO:0000259" key="12">
    <source>
        <dbReference type="Pfam" id="PF02882"/>
    </source>
</evidence>
<evidence type="ECO:0000259" key="11">
    <source>
        <dbReference type="Pfam" id="PF00763"/>
    </source>
</evidence>
<dbReference type="InterPro" id="IPR000672">
    <property type="entry name" value="THF_DH/CycHdrlase"/>
</dbReference>
<dbReference type="Gene3D" id="3.40.50.720">
    <property type="entry name" value="NAD(P)-binding Rossmann-like Domain"/>
    <property type="match status" value="1"/>
</dbReference>
<dbReference type="InterPro" id="IPR046346">
    <property type="entry name" value="Aminoacid_DH-like_N_sf"/>
</dbReference>
<protein>
    <submittedName>
        <fullName evidence="13">Bifunctional methylenetetrahydrofolate dehydrogenase/methenyltetrahydrofolate cyclohydrolase</fullName>
    </submittedName>
</protein>
<evidence type="ECO:0000256" key="2">
    <source>
        <dbReference type="ARBA" id="ARBA00011738"/>
    </source>
</evidence>
<dbReference type="FunFam" id="3.40.50.10860:FF:000005">
    <property type="entry name" value="C-1-tetrahydrofolate synthase, cytoplasmic, putative"/>
    <property type="match status" value="1"/>
</dbReference>
<evidence type="ECO:0000256" key="6">
    <source>
        <dbReference type="ARBA" id="ARBA00022857"/>
    </source>
</evidence>
<dbReference type="PRINTS" id="PR00085">
    <property type="entry name" value="THFDHDRGNASE"/>
</dbReference>
<keyword evidence="4" id="KW-0658">Purine biosynthesis</keyword>